<keyword evidence="4" id="KW-0813">Transport</keyword>
<dbReference type="Pfam" id="PF00258">
    <property type="entry name" value="Flavodoxin_1"/>
    <property type="match status" value="1"/>
</dbReference>
<dbReference type="SUPFAM" id="SSF52218">
    <property type="entry name" value="Flavoproteins"/>
    <property type="match status" value="1"/>
</dbReference>
<protein>
    <submittedName>
        <fullName evidence="6">Flavodoxin</fullName>
    </submittedName>
</protein>
<evidence type="ECO:0000256" key="2">
    <source>
        <dbReference type="ARBA" id="ARBA00022630"/>
    </source>
</evidence>
<dbReference type="GO" id="GO:0010181">
    <property type="term" value="F:FMN binding"/>
    <property type="evidence" value="ECO:0007669"/>
    <property type="project" value="InterPro"/>
</dbReference>
<keyword evidence="3" id="KW-0288">FMN</keyword>
<dbReference type="PANTHER" id="PTHR19384">
    <property type="entry name" value="NITRIC OXIDE SYNTHASE-RELATED"/>
    <property type="match status" value="1"/>
</dbReference>
<dbReference type="OrthoDB" id="359268at2"/>
<dbReference type="NCBIfam" id="NF005989">
    <property type="entry name" value="PRK08105.1"/>
    <property type="match status" value="1"/>
</dbReference>
<dbReference type="GO" id="GO:0050660">
    <property type="term" value="F:flavin adenine dinucleotide binding"/>
    <property type="evidence" value="ECO:0007669"/>
    <property type="project" value="TreeGrafter"/>
</dbReference>
<keyword evidence="4" id="KW-0249">Electron transport</keyword>
<dbReference type="EMBL" id="SWCJ01000020">
    <property type="protein sequence ID" value="TKB50792.1"/>
    <property type="molecule type" value="Genomic_DNA"/>
</dbReference>
<feature type="domain" description="Flavodoxin-like" evidence="5">
    <location>
        <begin position="4"/>
        <end position="146"/>
    </location>
</feature>
<evidence type="ECO:0000256" key="1">
    <source>
        <dbReference type="ARBA" id="ARBA00001917"/>
    </source>
</evidence>
<accession>A0A4U1BJ60</accession>
<dbReference type="Proteomes" id="UP000305675">
    <property type="component" value="Unassembled WGS sequence"/>
</dbReference>
<dbReference type="GO" id="GO:0005829">
    <property type="term" value="C:cytosol"/>
    <property type="evidence" value="ECO:0007669"/>
    <property type="project" value="TreeGrafter"/>
</dbReference>
<name>A0A4U1BJ60_9GAMM</name>
<comment type="caution">
    <text evidence="6">The sequence shown here is derived from an EMBL/GenBank/DDBJ whole genome shotgun (WGS) entry which is preliminary data.</text>
</comment>
<dbReference type="PRINTS" id="PR00369">
    <property type="entry name" value="FLAVODOXIN"/>
</dbReference>
<sequence>MAKISLVVGSVYGGAEAVAQQLQSALDQAGHQASISDAQTATSLVSEAADAWLVVTSTTGSGDLPDTILPLFLSLQSEFPMLPDLKYGVVALGDSSYGDTFCGGGRQFGQLLEELGAKELCPLLTIDACEHFDGAPVALEWLPNWLTQLQQQTTKV</sequence>
<dbReference type="InterPro" id="IPR008254">
    <property type="entry name" value="Flavodoxin/NO_synth"/>
</dbReference>
<reference evidence="6 7" key="1">
    <citation type="submission" date="2019-04" db="EMBL/GenBank/DDBJ databases">
        <authorList>
            <person name="Hwang J.C."/>
        </authorList>
    </citation>
    <scope>NUCLEOTIDE SEQUENCE [LARGE SCALE GENOMIC DNA]</scope>
    <source>
        <strain evidence="6 7">IMCC35002</strain>
    </source>
</reference>
<keyword evidence="2" id="KW-0285">Flavoprotein</keyword>
<dbReference type="InterPro" id="IPR001094">
    <property type="entry name" value="Flavdoxin-like"/>
</dbReference>
<dbReference type="AlphaFoldDB" id="A0A4U1BJ60"/>
<evidence type="ECO:0000313" key="6">
    <source>
        <dbReference type="EMBL" id="TKB50792.1"/>
    </source>
</evidence>
<evidence type="ECO:0000259" key="5">
    <source>
        <dbReference type="PROSITE" id="PS50902"/>
    </source>
</evidence>
<dbReference type="PROSITE" id="PS50902">
    <property type="entry name" value="FLAVODOXIN_LIKE"/>
    <property type="match status" value="1"/>
</dbReference>
<evidence type="ECO:0000313" key="7">
    <source>
        <dbReference type="Proteomes" id="UP000305675"/>
    </source>
</evidence>
<dbReference type="Gene3D" id="3.40.50.360">
    <property type="match status" value="1"/>
</dbReference>
<dbReference type="InterPro" id="IPR029039">
    <property type="entry name" value="Flavoprotein-like_sf"/>
</dbReference>
<proteinExistence type="predicted"/>
<gene>
    <name evidence="6" type="ORF">FCL42_18415</name>
</gene>
<keyword evidence="7" id="KW-1185">Reference proteome</keyword>
<dbReference type="RefSeq" id="WP_136864903.1">
    <property type="nucleotide sequence ID" value="NZ_SWCJ01000020.1"/>
</dbReference>
<dbReference type="PANTHER" id="PTHR19384:SF128">
    <property type="entry name" value="NADPH OXIDOREDUCTASE A"/>
    <property type="match status" value="1"/>
</dbReference>
<comment type="cofactor">
    <cofactor evidence="1">
        <name>FMN</name>
        <dbReference type="ChEBI" id="CHEBI:58210"/>
    </cofactor>
</comment>
<dbReference type="GO" id="GO:0016491">
    <property type="term" value="F:oxidoreductase activity"/>
    <property type="evidence" value="ECO:0007669"/>
    <property type="project" value="TreeGrafter"/>
</dbReference>
<organism evidence="6 7">
    <name type="scientific">Ferrimonas aestuarii</name>
    <dbReference type="NCBI Taxonomy" id="2569539"/>
    <lineage>
        <taxon>Bacteria</taxon>
        <taxon>Pseudomonadati</taxon>
        <taxon>Pseudomonadota</taxon>
        <taxon>Gammaproteobacteria</taxon>
        <taxon>Alteromonadales</taxon>
        <taxon>Ferrimonadaceae</taxon>
        <taxon>Ferrimonas</taxon>
    </lineage>
</organism>
<evidence type="ECO:0000256" key="4">
    <source>
        <dbReference type="ARBA" id="ARBA00022982"/>
    </source>
</evidence>
<evidence type="ECO:0000256" key="3">
    <source>
        <dbReference type="ARBA" id="ARBA00022643"/>
    </source>
</evidence>